<dbReference type="SUPFAM" id="SSF52949">
    <property type="entry name" value="Macro domain-like"/>
    <property type="match status" value="1"/>
</dbReference>
<evidence type="ECO:0000256" key="17">
    <source>
        <dbReference type="ARBA" id="ARBA00045966"/>
    </source>
</evidence>
<dbReference type="PROSITE" id="PS50096">
    <property type="entry name" value="IQ"/>
    <property type="match status" value="1"/>
</dbReference>
<evidence type="ECO:0000256" key="15">
    <source>
        <dbReference type="ARBA" id="ARBA00031564"/>
    </source>
</evidence>
<evidence type="ECO:0000256" key="7">
    <source>
        <dbReference type="ARBA" id="ARBA00022438"/>
    </source>
</evidence>
<evidence type="ECO:0000256" key="16">
    <source>
        <dbReference type="ARBA" id="ARBA00033172"/>
    </source>
</evidence>
<keyword evidence="9" id="KW-0378">Hydrolase</keyword>
<evidence type="ECO:0000256" key="5">
    <source>
        <dbReference type="ARBA" id="ARBA00012568"/>
    </source>
</evidence>
<dbReference type="PRINTS" id="PR00481">
    <property type="entry name" value="LAMNOPPTDASE"/>
</dbReference>
<dbReference type="Gene3D" id="3.40.630.10">
    <property type="entry name" value="Zn peptidases"/>
    <property type="match status" value="1"/>
</dbReference>
<evidence type="ECO:0000256" key="8">
    <source>
        <dbReference type="ARBA" id="ARBA00022670"/>
    </source>
</evidence>
<dbReference type="GO" id="GO:0006508">
    <property type="term" value="P:proteolysis"/>
    <property type="evidence" value="ECO:0007669"/>
    <property type="project" value="UniProtKB-KW"/>
</dbReference>
<keyword evidence="7" id="KW-0031">Aminopeptidase</keyword>
<dbReference type="InterPro" id="IPR043472">
    <property type="entry name" value="Macro_dom-like"/>
</dbReference>
<dbReference type="InterPro" id="IPR000819">
    <property type="entry name" value="Peptidase_M17_C"/>
</dbReference>
<dbReference type="Gene3D" id="3.40.220.10">
    <property type="entry name" value="Leucine Aminopeptidase, subunit E, domain 1"/>
    <property type="match status" value="1"/>
</dbReference>
<dbReference type="EnsemblMetazoa" id="ACHR009615-RA">
    <property type="protein sequence ID" value="ACHR009615-PA"/>
    <property type="gene ID" value="ACHR009615"/>
</dbReference>
<dbReference type="AlphaFoldDB" id="A0A182KFS7"/>
<evidence type="ECO:0000256" key="11">
    <source>
        <dbReference type="ARBA" id="ARBA00023625"/>
    </source>
</evidence>
<dbReference type="CDD" id="cd23767">
    <property type="entry name" value="IQCD"/>
    <property type="match status" value="1"/>
</dbReference>
<dbReference type="EC" id="3.4.11.5" evidence="5"/>
<dbReference type="EC" id="3.4.11.1" evidence="4"/>
<dbReference type="InterPro" id="IPR008283">
    <property type="entry name" value="Peptidase_M17_N"/>
</dbReference>
<evidence type="ECO:0000256" key="20">
    <source>
        <dbReference type="SAM" id="MobiDB-lite"/>
    </source>
</evidence>
<evidence type="ECO:0000256" key="14">
    <source>
        <dbReference type="ARBA" id="ARBA00030997"/>
    </source>
</evidence>
<proteinExistence type="inferred from homology"/>
<dbReference type="SMART" id="SM00015">
    <property type="entry name" value="IQ"/>
    <property type="match status" value="1"/>
</dbReference>
<feature type="region of interest" description="Disordered" evidence="20">
    <location>
        <begin position="874"/>
        <end position="917"/>
    </location>
</feature>
<dbReference type="STRING" id="43041.A0A182KFS7"/>
<comment type="catalytic activity">
    <reaction evidence="10">
        <text>an S-substituted L-cysteinylglycine + H2O = an S-substituted L-cysteine + glycine</text>
        <dbReference type="Rhea" id="RHEA:60444"/>
        <dbReference type="ChEBI" id="CHEBI:15377"/>
        <dbReference type="ChEBI" id="CHEBI:57305"/>
        <dbReference type="ChEBI" id="CHEBI:58717"/>
        <dbReference type="ChEBI" id="CHEBI:143103"/>
        <dbReference type="EC" id="3.4.13.23"/>
    </reaction>
    <physiologicalReaction direction="left-to-right" evidence="10">
        <dbReference type="Rhea" id="RHEA:60445"/>
    </physiologicalReaction>
</comment>
<dbReference type="EC" id="3.4.13.23" evidence="11"/>
<evidence type="ECO:0000256" key="18">
    <source>
        <dbReference type="ARBA" id="ARBA00047881"/>
    </source>
</evidence>
<evidence type="ECO:0000256" key="6">
    <source>
        <dbReference type="ARBA" id="ARBA00014190"/>
    </source>
</evidence>
<evidence type="ECO:0000256" key="19">
    <source>
        <dbReference type="ARBA" id="ARBA00049107"/>
    </source>
</evidence>
<evidence type="ECO:0000256" key="12">
    <source>
        <dbReference type="ARBA" id="ARBA00029605"/>
    </source>
</evidence>
<dbReference type="CDD" id="cd00433">
    <property type="entry name" value="Peptidase_M17"/>
    <property type="match status" value="1"/>
</dbReference>
<protein>
    <recommendedName>
        <fullName evidence="6">Cytosol aminopeptidase</fullName>
        <ecNumber evidence="4">3.4.11.1</ecNumber>
        <ecNumber evidence="5">3.4.11.5</ecNumber>
        <ecNumber evidence="11">3.4.13.23</ecNumber>
    </recommendedName>
    <alternativeName>
        <fullName evidence="14">Cysteinylglycine-S-conjugate dipeptidase</fullName>
    </alternativeName>
    <alternativeName>
        <fullName evidence="15">Leucine aminopeptidase 3</fullName>
    </alternativeName>
    <alternativeName>
        <fullName evidence="16">Leucyl aminopeptidase</fullName>
    </alternativeName>
    <alternativeName>
        <fullName evidence="13">Proline aminopeptidase</fullName>
    </alternativeName>
    <alternativeName>
        <fullName evidence="12">Prolyl aminopeptidase</fullName>
    </alternativeName>
</protein>
<feature type="domain" description="Cytosol aminopeptidase" evidence="21">
    <location>
        <begin position="303"/>
        <end position="310"/>
    </location>
</feature>
<evidence type="ECO:0000313" key="22">
    <source>
        <dbReference type="EnsemblMetazoa" id="ACHR009615-PA"/>
    </source>
</evidence>
<dbReference type="PROSITE" id="PS00631">
    <property type="entry name" value="CYTOSOL_AP"/>
    <property type="match status" value="1"/>
</dbReference>
<dbReference type="GO" id="GO:0030145">
    <property type="term" value="F:manganese ion binding"/>
    <property type="evidence" value="ECO:0007669"/>
    <property type="project" value="InterPro"/>
</dbReference>
<feature type="region of interest" description="Disordered" evidence="20">
    <location>
        <begin position="519"/>
        <end position="554"/>
    </location>
</feature>
<feature type="compositionally biased region" description="Polar residues" evidence="20">
    <location>
        <begin position="874"/>
        <end position="886"/>
    </location>
</feature>
<reference evidence="22" key="2">
    <citation type="submission" date="2020-05" db="UniProtKB">
        <authorList>
            <consortium name="EnsemblMetazoa"/>
        </authorList>
    </citation>
    <scope>IDENTIFICATION</scope>
    <source>
        <strain evidence="22">ACHKN1017</strain>
    </source>
</reference>
<dbReference type="PANTHER" id="PTHR11963:SF23">
    <property type="entry name" value="CYTOSOL AMINOPEPTIDASE"/>
    <property type="match status" value="1"/>
</dbReference>
<comment type="function">
    <text evidence="17">Cytosolic metallopeptidase that catalyzes the removal of unsubstituted N-terminal hydrophobic amino acids from various peptides. The presence of Zn(2+) ions is essential for the peptidase activity, and the association with other cofactors can modulate the substrate spectificity of the enzyme. For instance, in the presence of Mn(2+), it displays a specific Cys-Gly hydrolyzing activity of Cys-Gly-S-conjugates. Involved in the metabolism of glutathione and in the degradation of glutathione S-conjugates, which may play a role in the control of the cell redox status.</text>
</comment>
<sequence>MKLTTRTLFIVALDQKDSCGPVKAGQTRIFWELGKFPAVAVAGLGDASKWDELDEIDGAKENVRIAAAAGVRALSANKIAEIVVEDMEQAQQAAEGATLANYKFQAFKSKDKQTPLPTVSFAEDASGKADWERGVIIAEAQNFARVLMETPANHMTPTIFANTVKQRLSAANVEVIVHDEAWAMEKKMGSFLSVTNGSTEPARFLELTYRGSQDEQCVALVGKGITFDSGGISLKPSANMDQMRADMGGAANVVSTILALAELKAPVHVKGFVPLCENMPSGTATKPGDVVYAMNGKSICVDNTDAEGRLVLADALCYASTFNPKFILDIATLTGAIKVALGDCVSGVFSSNNKLWEAIHEAGSQTGDRVWRMPLFKHYSDQMCDHNGYDLNNLGKGKGGGSCTAAAFLREFVPKGTPWLHVDIAGVMGDCSDQSYTGSKGMSGRPMRTLVEFVTKAANMESNYVSVFKLDGVPILPPLVSDEVRAEVAFYRQKAIEIEKRLRERRMTFAVNNIVVSQQGDENGSTNRVDEESTLDEEKPLQSALSEGTDEAETVESVTIAPTEKAVDNASSMVSFLERSPSEVYHGSFQHEIVDTLETNQKEEKDSVTCNSISNQSQQSFLEQPSWQSRTRTVTPTSEEGLPWFPLVRSNTFNLEKPSIDLKNLHIVDHSTPNEHPPVDRVVEFDQNKPIESAHNVFAVKANTTPVKQNRLTPIGLSIAQRKNQRTGERKKPEIDMLKCRPKRRTVPRTINHTSALSGRAFDIVAQALTTHEQRTMELLKRQEEERLMLEKSFREKTQELVALCAKSLTVEEGNDKLPAKGESTLNTTDLMIVRTKTPDMHTASSISQLSLCDVSYDSCSDTDDAAYQTCQANGTSEENVNNSEDTLTEDQSHNKDFVPTVHPSFRTPKPSKDNNGNEHYKLFPQRMVELQQHKAATTINAYARGYLTRRLFRTEEVQSIKRTIADIVCFIISLQSEGTGRKKDTNQAAVALRRDAGKHIALCLDRLHDIFVNCTTRERLHMIRRDRCLTRKPTLPKDGQPKNA</sequence>
<accession>A0A182KFS7</accession>
<keyword evidence="23" id="KW-1185">Reference proteome</keyword>
<evidence type="ECO:0000313" key="23">
    <source>
        <dbReference type="Proteomes" id="UP000075881"/>
    </source>
</evidence>
<evidence type="ECO:0000256" key="13">
    <source>
        <dbReference type="ARBA" id="ARBA00030930"/>
    </source>
</evidence>
<dbReference type="GO" id="GO:0070006">
    <property type="term" value="F:metalloaminopeptidase activity"/>
    <property type="evidence" value="ECO:0007669"/>
    <property type="project" value="InterPro"/>
</dbReference>
<evidence type="ECO:0000259" key="21">
    <source>
        <dbReference type="PROSITE" id="PS00631"/>
    </source>
</evidence>
<comment type="catalytic activity">
    <reaction evidence="2">
        <text>Release of N-terminal proline from a peptide.</text>
        <dbReference type="EC" id="3.4.11.5"/>
    </reaction>
</comment>
<feature type="compositionally biased region" description="Basic and acidic residues" evidence="20">
    <location>
        <begin position="528"/>
        <end position="540"/>
    </location>
</feature>
<dbReference type="SUPFAM" id="SSF53187">
    <property type="entry name" value="Zn-dependent exopeptidases"/>
    <property type="match status" value="1"/>
</dbReference>
<comment type="catalytic activity">
    <reaction evidence="19">
        <text>L-cysteinylglycine + H2O = L-cysteine + glycine</text>
        <dbReference type="Rhea" id="RHEA:28783"/>
        <dbReference type="ChEBI" id="CHEBI:15377"/>
        <dbReference type="ChEBI" id="CHEBI:35235"/>
        <dbReference type="ChEBI" id="CHEBI:57305"/>
        <dbReference type="ChEBI" id="CHEBI:61694"/>
    </reaction>
    <physiologicalReaction direction="left-to-right" evidence="19">
        <dbReference type="Rhea" id="RHEA:28784"/>
    </physiologicalReaction>
</comment>
<evidence type="ECO:0000256" key="4">
    <source>
        <dbReference type="ARBA" id="ARBA00012565"/>
    </source>
</evidence>
<dbReference type="PANTHER" id="PTHR11963">
    <property type="entry name" value="LEUCINE AMINOPEPTIDASE-RELATED"/>
    <property type="match status" value="1"/>
</dbReference>
<dbReference type="HAMAP" id="MF_00181">
    <property type="entry name" value="Cytosol_peptidase_M17"/>
    <property type="match status" value="1"/>
</dbReference>
<dbReference type="Pfam" id="PF00883">
    <property type="entry name" value="Peptidase_M17"/>
    <property type="match status" value="1"/>
</dbReference>
<dbReference type="Proteomes" id="UP000075881">
    <property type="component" value="Unassembled WGS sequence"/>
</dbReference>
<organism evidence="22 23">
    <name type="scientific">Anopheles christyi</name>
    <dbReference type="NCBI Taxonomy" id="43041"/>
    <lineage>
        <taxon>Eukaryota</taxon>
        <taxon>Metazoa</taxon>
        <taxon>Ecdysozoa</taxon>
        <taxon>Arthropoda</taxon>
        <taxon>Hexapoda</taxon>
        <taxon>Insecta</taxon>
        <taxon>Pterygota</taxon>
        <taxon>Neoptera</taxon>
        <taxon>Endopterygota</taxon>
        <taxon>Diptera</taxon>
        <taxon>Nematocera</taxon>
        <taxon>Culicoidea</taxon>
        <taxon>Culicidae</taxon>
        <taxon>Anophelinae</taxon>
        <taxon>Anopheles</taxon>
    </lineage>
</organism>
<dbReference type="VEuPathDB" id="VectorBase:ACHR009615"/>
<comment type="catalytic activity">
    <reaction evidence="18">
        <text>S-benzyl-L-cysteinylglycine + H2O = S-benzyl-L-cysteine + glycine</text>
        <dbReference type="Rhea" id="RHEA:62568"/>
        <dbReference type="ChEBI" id="CHEBI:15377"/>
        <dbReference type="ChEBI" id="CHEBI:57305"/>
        <dbReference type="ChEBI" id="CHEBI:145802"/>
        <dbReference type="ChEBI" id="CHEBI:145803"/>
    </reaction>
    <physiologicalReaction direction="left-to-right" evidence="18">
        <dbReference type="Rhea" id="RHEA:62569"/>
    </physiologicalReaction>
</comment>
<dbReference type="InterPro" id="IPR000048">
    <property type="entry name" value="IQ_motif_EF-hand-BS"/>
</dbReference>
<dbReference type="InterPro" id="IPR023042">
    <property type="entry name" value="Peptidase_M17_leu_NH2_pept"/>
</dbReference>
<evidence type="ECO:0000256" key="10">
    <source>
        <dbReference type="ARBA" id="ARBA00023511"/>
    </source>
</evidence>
<name>A0A182KFS7_9DIPT</name>
<evidence type="ECO:0000256" key="9">
    <source>
        <dbReference type="ARBA" id="ARBA00022801"/>
    </source>
</evidence>
<dbReference type="Pfam" id="PF02789">
    <property type="entry name" value="Peptidase_M17_N"/>
    <property type="match status" value="1"/>
</dbReference>
<dbReference type="InterPro" id="IPR011356">
    <property type="entry name" value="Leucine_aapep/pepB"/>
</dbReference>
<dbReference type="Pfam" id="PF16025">
    <property type="entry name" value="CaM_bind"/>
    <property type="match status" value="1"/>
</dbReference>
<keyword evidence="8" id="KW-0645">Protease</keyword>
<reference evidence="23" key="1">
    <citation type="submission" date="2013-03" db="EMBL/GenBank/DDBJ databases">
        <title>The Genome Sequence of Anopheles christyi ACHKN1017.</title>
        <authorList>
            <consortium name="The Broad Institute Genomics Platform"/>
            <person name="Neafsey D.E."/>
            <person name="Besansky N."/>
            <person name="Walker B."/>
            <person name="Young S.K."/>
            <person name="Zeng Q."/>
            <person name="Gargeya S."/>
            <person name="Fitzgerald M."/>
            <person name="Haas B."/>
            <person name="Abouelleil A."/>
            <person name="Allen A.W."/>
            <person name="Alvarado L."/>
            <person name="Arachchi H.M."/>
            <person name="Berlin A.M."/>
            <person name="Chapman S.B."/>
            <person name="Gainer-Dewar J."/>
            <person name="Goldberg J."/>
            <person name="Griggs A."/>
            <person name="Gujja S."/>
            <person name="Hansen M."/>
            <person name="Howarth C."/>
            <person name="Imamovic A."/>
            <person name="Ireland A."/>
            <person name="Larimer J."/>
            <person name="McCowan C."/>
            <person name="Murphy C."/>
            <person name="Pearson M."/>
            <person name="Poon T.W."/>
            <person name="Priest M."/>
            <person name="Roberts A."/>
            <person name="Saif S."/>
            <person name="Shea T."/>
            <person name="Sisk P."/>
            <person name="Sykes S."/>
            <person name="Wortman J."/>
            <person name="Nusbaum C."/>
            <person name="Birren B."/>
        </authorList>
    </citation>
    <scope>NUCLEOTIDE SEQUENCE [LARGE SCALE GENOMIC DNA]</scope>
    <source>
        <strain evidence="23">ACHKN1017</strain>
    </source>
</reference>
<evidence type="ECO:0000256" key="2">
    <source>
        <dbReference type="ARBA" id="ARBA00001585"/>
    </source>
</evidence>
<evidence type="ECO:0000256" key="1">
    <source>
        <dbReference type="ARBA" id="ARBA00000135"/>
    </source>
</evidence>
<comment type="similarity">
    <text evidence="3">Belongs to the peptidase M17 family.</text>
</comment>
<dbReference type="GO" id="GO:0005737">
    <property type="term" value="C:cytoplasm"/>
    <property type="evidence" value="ECO:0007669"/>
    <property type="project" value="InterPro"/>
</dbReference>
<evidence type="ECO:0000256" key="3">
    <source>
        <dbReference type="ARBA" id="ARBA00009528"/>
    </source>
</evidence>
<comment type="catalytic activity">
    <reaction evidence="1">
        <text>Release of an N-terminal amino acid, Xaa-|-Yaa-, in which Xaa is preferably Leu, but may be other amino acids including Pro although not Arg or Lys, and Yaa may be Pro. Amino acid amides and methyl esters are also readily hydrolyzed, but rates on arylamides are exceedingly low.</text>
        <dbReference type="EC" id="3.4.11.1"/>
    </reaction>
</comment>